<evidence type="ECO:0000313" key="2">
    <source>
        <dbReference type="EMBL" id="PNP26568.1"/>
    </source>
</evidence>
<proteinExistence type="predicted"/>
<dbReference type="OrthoDB" id="5881029at2"/>
<evidence type="ECO:0000313" key="4">
    <source>
        <dbReference type="Proteomes" id="UP000532247"/>
    </source>
</evidence>
<protein>
    <submittedName>
        <fullName evidence="1">Uncharacterized protein</fullName>
    </submittedName>
</protein>
<evidence type="ECO:0000313" key="3">
    <source>
        <dbReference type="Proteomes" id="UP000054316"/>
    </source>
</evidence>
<evidence type="ECO:0000313" key="1">
    <source>
        <dbReference type="EMBL" id="NOI07476.1"/>
    </source>
</evidence>
<dbReference type="Proteomes" id="UP000532247">
    <property type="component" value="Unassembled WGS sequence"/>
</dbReference>
<dbReference type="EMBL" id="VTYF01000001">
    <property type="protein sequence ID" value="NOI07476.1"/>
    <property type="molecule type" value="Genomic_DNA"/>
</dbReference>
<dbReference type="Proteomes" id="UP000054316">
    <property type="component" value="Unassembled WGS sequence"/>
</dbReference>
<comment type="caution">
    <text evidence="1">The sequence shown here is derived from an EMBL/GenBank/DDBJ whole genome shotgun (WGS) entry which is preliminary data.</text>
</comment>
<reference evidence="2 3" key="1">
    <citation type="submission" date="2017-12" db="EMBL/GenBank/DDBJ databases">
        <title>FDA dAtabase for Regulatory Grade micrObial Sequences (FDA-ARGOS): Supporting development and validation of Infectious Disease Dx tests.</title>
        <authorList>
            <person name="Hoffmann M."/>
            <person name="Allard M."/>
            <person name="Evans P."/>
            <person name="Brown E."/>
            <person name="Tallon L.J."/>
            <person name="Sadzewicz L."/>
            <person name="Sengamalay N."/>
            <person name="Ott S."/>
            <person name="Godinez A."/>
            <person name="Nagaraj S."/>
            <person name="Vavikolanu K."/>
            <person name="Aluvathingal J."/>
            <person name="Nadendla S."/>
            <person name="Hobson J."/>
            <person name="Sichtig H."/>
        </authorList>
    </citation>
    <scope>NUCLEOTIDE SEQUENCE [LARGE SCALE GENOMIC DNA]</scope>
    <source>
        <strain evidence="3">ATCC 17749</strain>
        <strain evidence="2">FDAARGOS_97</strain>
    </source>
</reference>
<dbReference type="AlphaFoldDB" id="A0A7Y4AZS0"/>
<gene>
    <name evidence="2" type="ORF">AL553_008980</name>
    <name evidence="1" type="ORF">F0254_01180</name>
</gene>
<sequence>MMSFEHRKVWEIDVPLTTIKFDTKRNAQVNKPVM</sequence>
<name>A0A7Y4AZS0_VIBAL</name>
<accession>A0A7Y4AZS0</accession>
<dbReference type="EMBL" id="LOSN02000001">
    <property type="protein sequence ID" value="PNP26568.1"/>
    <property type="molecule type" value="Genomic_DNA"/>
</dbReference>
<reference evidence="1 4" key="2">
    <citation type="submission" date="2019-09" db="EMBL/GenBank/DDBJ databases">
        <title>Draft genome sequencing and comparative genomics of hatchery-associated Vibrios.</title>
        <authorList>
            <person name="Kehlet-Delgado H."/>
            <person name="Mueller R.S."/>
        </authorList>
    </citation>
    <scope>NUCLEOTIDE SEQUENCE [LARGE SCALE GENOMIC DNA]</scope>
    <source>
        <strain evidence="1 4">081416A</strain>
    </source>
</reference>
<keyword evidence="3" id="KW-1185">Reference proteome</keyword>
<organism evidence="1 4">
    <name type="scientific">Vibrio alginolyticus</name>
    <dbReference type="NCBI Taxonomy" id="663"/>
    <lineage>
        <taxon>Bacteria</taxon>
        <taxon>Pseudomonadati</taxon>
        <taxon>Pseudomonadota</taxon>
        <taxon>Gammaproteobacteria</taxon>
        <taxon>Vibrionales</taxon>
        <taxon>Vibrionaceae</taxon>
        <taxon>Vibrio</taxon>
    </lineage>
</organism>